<protein>
    <submittedName>
        <fullName evidence="1">Uncharacterized protein</fullName>
    </submittedName>
</protein>
<reference evidence="1 2" key="1">
    <citation type="submission" date="2017-12" db="EMBL/GenBank/DDBJ databases">
        <title>Comparative genomics of Botrytis spp.</title>
        <authorList>
            <person name="Valero-Jimenez C.A."/>
            <person name="Tapia P."/>
            <person name="Veloso J."/>
            <person name="Silva-Moreno E."/>
            <person name="Staats M."/>
            <person name="Valdes J.H."/>
            <person name="Van Kan J.A.L."/>
        </authorList>
    </citation>
    <scope>NUCLEOTIDE SEQUENCE [LARGE SCALE GENOMIC DNA]</scope>
    <source>
        <strain evidence="1 2">Bp0003</strain>
    </source>
</reference>
<comment type="caution">
    <text evidence="1">The sequence shown here is derived from an EMBL/GenBank/DDBJ whole genome shotgun (WGS) entry which is preliminary data.</text>
</comment>
<evidence type="ECO:0000313" key="2">
    <source>
        <dbReference type="Proteomes" id="UP000297910"/>
    </source>
</evidence>
<evidence type="ECO:0000313" key="1">
    <source>
        <dbReference type="EMBL" id="TGO27279.1"/>
    </source>
</evidence>
<dbReference type="EMBL" id="PQXI01000044">
    <property type="protein sequence ID" value="TGO27279.1"/>
    <property type="molecule type" value="Genomic_DNA"/>
</dbReference>
<gene>
    <name evidence="1" type="ORF">BPAE_0044g00120</name>
</gene>
<name>A0A4Z1FWL9_9HELO</name>
<proteinExistence type="predicted"/>
<keyword evidence="2" id="KW-1185">Reference proteome</keyword>
<sequence>MPTDSGGYDSLSVGCNCPSSVEHNQLDDHKLKKRVPFREDYLSLAIELKQTEHGGDHRNNLNDLDLLAAFSL</sequence>
<organism evidence="1 2">
    <name type="scientific">Botrytis paeoniae</name>
    <dbReference type="NCBI Taxonomy" id="278948"/>
    <lineage>
        <taxon>Eukaryota</taxon>
        <taxon>Fungi</taxon>
        <taxon>Dikarya</taxon>
        <taxon>Ascomycota</taxon>
        <taxon>Pezizomycotina</taxon>
        <taxon>Leotiomycetes</taxon>
        <taxon>Helotiales</taxon>
        <taxon>Sclerotiniaceae</taxon>
        <taxon>Botrytis</taxon>
    </lineage>
</organism>
<dbReference type="AlphaFoldDB" id="A0A4Z1FWL9"/>
<accession>A0A4Z1FWL9</accession>
<dbReference type="Proteomes" id="UP000297910">
    <property type="component" value="Unassembled WGS sequence"/>
</dbReference>